<dbReference type="InterPro" id="IPR006175">
    <property type="entry name" value="YjgF/YER057c/UK114"/>
</dbReference>
<evidence type="ECO:0000313" key="3">
    <source>
        <dbReference type="Proteomes" id="UP001059617"/>
    </source>
</evidence>
<organism evidence="2 3">
    <name type="scientific">Dactylosporangium fulvum</name>
    <dbReference type="NCBI Taxonomy" id="53359"/>
    <lineage>
        <taxon>Bacteria</taxon>
        <taxon>Bacillati</taxon>
        <taxon>Actinomycetota</taxon>
        <taxon>Actinomycetes</taxon>
        <taxon>Micromonosporales</taxon>
        <taxon>Micromonosporaceae</taxon>
        <taxon>Dactylosporangium</taxon>
    </lineage>
</organism>
<evidence type="ECO:0000256" key="1">
    <source>
        <dbReference type="ARBA" id="ARBA00010552"/>
    </source>
</evidence>
<dbReference type="InterPro" id="IPR035959">
    <property type="entry name" value="RutC-like_sf"/>
</dbReference>
<dbReference type="SUPFAM" id="SSF55298">
    <property type="entry name" value="YjgF-like"/>
    <property type="match status" value="1"/>
</dbReference>
<dbReference type="Pfam" id="PF01042">
    <property type="entry name" value="Ribonuc_L-PSP"/>
    <property type="match status" value="1"/>
</dbReference>
<dbReference type="CDD" id="cd00448">
    <property type="entry name" value="YjgF_YER057c_UK114_family"/>
    <property type="match status" value="1"/>
</dbReference>
<evidence type="ECO:0000313" key="2">
    <source>
        <dbReference type="EMBL" id="UWP86794.1"/>
    </source>
</evidence>
<sequence length="136" mass="14397">MGNKETQAPTRRVVNLTGIPQPLAHKSMAVVSGNTIYVSGQLGKGDDGKPLPTLREQGYQAMRQLEAILKAAGSDLNHILRMGIYVTDINGLMTISDIKKELIPNDPPASFGYEVSALALGALVEIDAIAVVAEGV</sequence>
<proteinExistence type="inferred from homology"/>
<gene>
    <name evidence="2" type="ORF">Dfulv_22145</name>
</gene>
<protein>
    <submittedName>
        <fullName evidence="2">RidA family protein</fullName>
    </submittedName>
</protein>
<dbReference type="PANTHER" id="PTHR11803">
    <property type="entry name" value="2-IMINOBUTANOATE/2-IMINOPROPANOATE DEAMINASE RIDA"/>
    <property type="match status" value="1"/>
</dbReference>
<dbReference type="Gene3D" id="3.30.1330.40">
    <property type="entry name" value="RutC-like"/>
    <property type="match status" value="1"/>
</dbReference>
<accession>A0ABY5WC65</accession>
<name>A0ABY5WC65_9ACTN</name>
<dbReference type="Proteomes" id="UP001059617">
    <property type="component" value="Chromosome"/>
</dbReference>
<reference evidence="2" key="2">
    <citation type="submission" date="2022-09" db="EMBL/GenBank/DDBJ databases">
        <title>Biosynthetic gene clusters of Dactylosporangioum fulvum.</title>
        <authorList>
            <person name="Caradec T."/>
        </authorList>
    </citation>
    <scope>NUCLEOTIDE SEQUENCE</scope>
    <source>
        <strain evidence="2">NRRL B-16292</strain>
    </source>
</reference>
<dbReference type="EMBL" id="CP073720">
    <property type="protein sequence ID" value="UWP86794.1"/>
    <property type="molecule type" value="Genomic_DNA"/>
</dbReference>
<keyword evidence="3" id="KW-1185">Reference proteome</keyword>
<dbReference type="RefSeq" id="WP_259866326.1">
    <property type="nucleotide sequence ID" value="NZ_BAAAST010000004.1"/>
</dbReference>
<dbReference type="PANTHER" id="PTHR11803:SF58">
    <property type="entry name" value="PROTEIN HMF1-RELATED"/>
    <property type="match status" value="1"/>
</dbReference>
<reference evidence="2" key="1">
    <citation type="submission" date="2021-04" db="EMBL/GenBank/DDBJ databases">
        <authorList>
            <person name="Hartkoorn R.C."/>
            <person name="Beaudoing E."/>
            <person name="Hot D."/>
        </authorList>
    </citation>
    <scope>NUCLEOTIDE SEQUENCE</scope>
    <source>
        <strain evidence="2">NRRL B-16292</strain>
    </source>
</reference>
<comment type="similarity">
    <text evidence="1">Belongs to the RutC family.</text>
</comment>